<evidence type="ECO:0000259" key="2">
    <source>
        <dbReference type="Pfam" id="PF14214"/>
    </source>
</evidence>
<dbReference type="InterPro" id="IPR025476">
    <property type="entry name" value="Helitron_helicase-like"/>
</dbReference>
<dbReference type="EMBL" id="JASCZI010064046">
    <property type="protein sequence ID" value="MED6141542.1"/>
    <property type="molecule type" value="Genomic_DNA"/>
</dbReference>
<reference evidence="3 4" key="1">
    <citation type="journal article" date="2023" name="Plants (Basel)">
        <title>Bridging the Gap: Combining Genomics and Transcriptomics Approaches to Understand Stylosanthes scabra, an Orphan Legume from the Brazilian Caatinga.</title>
        <authorList>
            <person name="Ferreira-Neto J.R.C."/>
            <person name="da Silva M.D."/>
            <person name="Binneck E."/>
            <person name="de Melo N.F."/>
            <person name="da Silva R.H."/>
            <person name="de Melo A.L.T.M."/>
            <person name="Pandolfi V."/>
            <person name="Bustamante F.O."/>
            <person name="Brasileiro-Vidal A.C."/>
            <person name="Benko-Iseppon A.M."/>
        </authorList>
    </citation>
    <scope>NUCLEOTIDE SEQUENCE [LARGE SCALE GENOMIC DNA]</scope>
    <source>
        <tissue evidence="3">Leaves</tissue>
    </source>
</reference>
<feature type="domain" description="Helitron helicase-like" evidence="2">
    <location>
        <begin position="26"/>
        <end position="72"/>
    </location>
</feature>
<comment type="caution">
    <text evidence="3">The sequence shown here is derived from an EMBL/GenBank/DDBJ whole genome shotgun (WGS) entry which is preliminary data.</text>
</comment>
<organism evidence="3 4">
    <name type="scientific">Stylosanthes scabra</name>
    <dbReference type="NCBI Taxonomy" id="79078"/>
    <lineage>
        <taxon>Eukaryota</taxon>
        <taxon>Viridiplantae</taxon>
        <taxon>Streptophyta</taxon>
        <taxon>Embryophyta</taxon>
        <taxon>Tracheophyta</taxon>
        <taxon>Spermatophyta</taxon>
        <taxon>Magnoliopsida</taxon>
        <taxon>eudicotyledons</taxon>
        <taxon>Gunneridae</taxon>
        <taxon>Pentapetalae</taxon>
        <taxon>rosids</taxon>
        <taxon>fabids</taxon>
        <taxon>Fabales</taxon>
        <taxon>Fabaceae</taxon>
        <taxon>Papilionoideae</taxon>
        <taxon>50 kb inversion clade</taxon>
        <taxon>dalbergioids sensu lato</taxon>
        <taxon>Dalbergieae</taxon>
        <taxon>Pterocarpus clade</taxon>
        <taxon>Stylosanthes</taxon>
    </lineage>
</organism>
<proteinExistence type="predicted"/>
<evidence type="ECO:0000256" key="1">
    <source>
        <dbReference type="SAM" id="MobiDB-lite"/>
    </source>
</evidence>
<feature type="region of interest" description="Disordered" evidence="1">
    <location>
        <begin position="1"/>
        <end position="24"/>
    </location>
</feature>
<gene>
    <name evidence="3" type="ORF">PIB30_104565</name>
</gene>
<keyword evidence="4" id="KW-1185">Reference proteome</keyword>
<name>A0ABU6SYR4_9FABA</name>
<sequence>AVRNPESGLTSSSRRVVSNRANQRPKNEYILEDIDGQKSDDRPDIISRVFSIKLMELINDIKRRHIFGRVTA</sequence>
<evidence type="ECO:0000313" key="4">
    <source>
        <dbReference type="Proteomes" id="UP001341840"/>
    </source>
</evidence>
<protein>
    <recommendedName>
        <fullName evidence="2">Helitron helicase-like domain-containing protein</fullName>
    </recommendedName>
</protein>
<dbReference type="Proteomes" id="UP001341840">
    <property type="component" value="Unassembled WGS sequence"/>
</dbReference>
<evidence type="ECO:0000313" key="3">
    <source>
        <dbReference type="EMBL" id="MED6141542.1"/>
    </source>
</evidence>
<dbReference type="Pfam" id="PF14214">
    <property type="entry name" value="Helitron_like_N"/>
    <property type="match status" value="1"/>
</dbReference>
<accession>A0ABU6SYR4</accession>
<feature type="non-terminal residue" evidence="3">
    <location>
        <position position="1"/>
    </location>
</feature>
<feature type="non-terminal residue" evidence="3">
    <location>
        <position position="72"/>
    </location>
</feature>